<proteinExistence type="predicted"/>
<evidence type="ECO:0000313" key="1">
    <source>
        <dbReference type="EMBL" id="TVU18549.1"/>
    </source>
</evidence>
<sequence>MEKNLPPTCSKCILSDLRRDVGGTKWERHGYSLTIHVHDAKDQPKELHMARRHGMAAVGGKVYFEMTGSELAGRRRVRPLQPWADL</sequence>
<dbReference type="EMBL" id="RWGY01000029">
    <property type="protein sequence ID" value="TVU18549.1"/>
    <property type="molecule type" value="Genomic_DNA"/>
</dbReference>
<organism evidence="1 2">
    <name type="scientific">Eragrostis curvula</name>
    <name type="common">weeping love grass</name>
    <dbReference type="NCBI Taxonomy" id="38414"/>
    <lineage>
        <taxon>Eukaryota</taxon>
        <taxon>Viridiplantae</taxon>
        <taxon>Streptophyta</taxon>
        <taxon>Embryophyta</taxon>
        <taxon>Tracheophyta</taxon>
        <taxon>Spermatophyta</taxon>
        <taxon>Magnoliopsida</taxon>
        <taxon>Liliopsida</taxon>
        <taxon>Poales</taxon>
        <taxon>Poaceae</taxon>
        <taxon>PACMAD clade</taxon>
        <taxon>Chloridoideae</taxon>
        <taxon>Eragrostideae</taxon>
        <taxon>Eragrostidinae</taxon>
        <taxon>Eragrostis</taxon>
    </lineage>
</organism>
<reference evidence="1 2" key="1">
    <citation type="journal article" date="2019" name="Sci. Rep.">
        <title>A high-quality genome of Eragrostis curvula grass provides insights into Poaceae evolution and supports new strategies to enhance forage quality.</title>
        <authorList>
            <person name="Carballo J."/>
            <person name="Santos B.A.C.M."/>
            <person name="Zappacosta D."/>
            <person name="Garbus I."/>
            <person name="Selva J.P."/>
            <person name="Gallo C.A."/>
            <person name="Diaz A."/>
            <person name="Albertini E."/>
            <person name="Caccamo M."/>
            <person name="Echenique V."/>
        </authorList>
    </citation>
    <scope>NUCLEOTIDE SEQUENCE [LARGE SCALE GENOMIC DNA]</scope>
    <source>
        <strain evidence="2">cv. Victoria</strain>
        <tissue evidence="1">Leaf</tissue>
    </source>
</reference>
<gene>
    <name evidence="1" type="ORF">EJB05_34655</name>
</gene>
<name>A0A5J9U4D8_9POAL</name>
<dbReference type="OrthoDB" id="1863935at2759"/>
<comment type="caution">
    <text evidence="1">The sequence shown here is derived from an EMBL/GenBank/DDBJ whole genome shotgun (WGS) entry which is preliminary data.</text>
</comment>
<protein>
    <submittedName>
        <fullName evidence="1">Uncharacterized protein</fullName>
    </submittedName>
</protein>
<keyword evidence="2" id="KW-1185">Reference proteome</keyword>
<dbReference type="Gramene" id="TVU18549">
    <property type="protein sequence ID" value="TVU18549"/>
    <property type="gene ID" value="EJB05_34655"/>
</dbReference>
<dbReference type="AlphaFoldDB" id="A0A5J9U4D8"/>
<dbReference type="Proteomes" id="UP000324897">
    <property type="component" value="Chromosome 7"/>
</dbReference>
<evidence type="ECO:0000313" key="2">
    <source>
        <dbReference type="Proteomes" id="UP000324897"/>
    </source>
</evidence>
<accession>A0A5J9U4D8</accession>
<feature type="non-terminal residue" evidence="1">
    <location>
        <position position="1"/>
    </location>
</feature>